<dbReference type="Proteomes" id="UP000007802">
    <property type="component" value="Unassembled WGS sequence"/>
</dbReference>
<protein>
    <submittedName>
        <fullName evidence="1">Uncharacterized protein</fullName>
    </submittedName>
</protein>
<organism evidence="1">
    <name type="scientific">Ajellomyces dermatitidis (strain ATCC 18188 / CBS 674.68)</name>
    <name type="common">Blastomyces dermatitidis</name>
    <dbReference type="NCBI Taxonomy" id="653446"/>
    <lineage>
        <taxon>Eukaryota</taxon>
        <taxon>Fungi</taxon>
        <taxon>Dikarya</taxon>
        <taxon>Ascomycota</taxon>
        <taxon>Pezizomycotina</taxon>
        <taxon>Eurotiomycetes</taxon>
        <taxon>Eurotiomycetidae</taxon>
        <taxon>Onygenales</taxon>
        <taxon>Ajellomycetaceae</taxon>
        <taxon>Blastomyces</taxon>
    </lineage>
</organism>
<reference evidence="1" key="1">
    <citation type="submission" date="2010-03" db="EMBL/GenBank/DDBJ databases">
        <title>Annotation of Blastomyces dermatitidis strain ATCC 18188.</title>
        <authorList>
            <consortium name="The Broad Institute Genome Sequencing Platform"/>
            <consortium name="Broad Institute Genome Sequencing Center for Infectious Disease."/>
            <person name="Cuomo C."/>
            <person name="Klein B."/>
            <person name="Sullivan T."/>
            <person name="Heitman J."/>
            <person name="Young S."/>
            <person name="Zeng Q."/>
            <person name="Gargeya S."/>
            <person name="Alvarado L."/>
            <person name="Berlin A.M."/>
            <person name="Chapman S.B."/>
            <person name="Chen Z."/>
            <person name="Freedman E."/>
            <person name="Gellesch M."/>
            <person name="Goldberg J."/>
            <person name="Griggs A."/>
            <person name="Gujja S."/>
            <person name="Heilman E."/>
            <person name="Heiman D."/>
            <person name="Howarth C."/>
            <person name="Mehta T."/>
            <person name="Neiman D."/>
            <person name="Pearson M."/>
            <person name="Roberts A."/>
            <person name="Saif S."/>
            <person name="Shea T."/>
            <person name="Shenoy N."/>
            <person name="Sisk P."/>
            <person name="Stolte C."/>
            <person name="Sykes S."/>
            <person name="White J."/>
            <person name="Yandava C."/>
            <person name="Haas B."/>
            <person name="Nusbaum C."/>
            <person name="Birren B."/>
        </authorList>
    </citation>
    <scope>NUCLEOTIDE SEQUENCE</scope>
    <source>
        <strain evidence="1">ATCC 18188</strain>
    </source>
</reference>
<evidence type="ECO:0000313" key="1">
    <source>
        <dbReference type="EMBL" id="KMW67615.1"/>
    </source>
</evidence>
<sequence length="64" mass="7023">MAESRPHLFQVSLAMNLQLTTRLTETDAQVQLSIYESKRTRSTCNSSYDGKSIVSPACLCAGGR</sequence>
<dbReference type="EMBL" id="GG749429">
    <property type="protein sequence ID" value="KMW67615.1"/>
    <property type="molecule type" value="Genomic_DNA"/>
</dbReference>
<dbReference type="AlphaFoldDB" id="A0A0J9ER34"/>
<accession>A0A0J9ER34</accession>
<name>A0A0J9ER34_AJEDA</name>
<gene>
    <name evidence="1" type="ORF">BDDG_12216</name>
</gene>
<proteinExistence type="predicted"/>